<feature type="transmembrane region" description="Helical" evidence="7">
    <location>
        <begin position="15"/>
        <end position="37"/>
    </location>
</feature>
<dbReference type="RefSeq" id="WP_245728840.1">
    <property type="nucleotide sequence ID" value="NZ_FNQR01000003.1"/>
</dbReference>
<dbReference type="InterPro" id="IPR000515">
    <property type="entry name" value="MetI-like"/>
</dbReference>
<dbReference type="PANTHER" id="PTHR43839">
    <property type="entry name" value="OPPC IN A BINDING PROTEIN-DEPENDENT TRANSPORT SYSTEM"/>
    <property type="match status" value="1"/>
</dbReference>
<evidence type="ECO:0000256" key="2">
    <source>
        <dbReference type="ARBA" id="ARBA00022448"/>
    </source>
</evidence>
<dbReference type="CDD" id="cd06261">
    <property type="entry name" value="TM_PBP2"/>
    <property type="match status" value="1"/>
</dbReference>
<evidence type="ECO:0000313" key="9">
    <source>
        <dbReference type="Proteomes" id="UP000198584"/>
    </source>
</evidence>
<dbReference type="Proteomes" id="UP000198584">
    <property type="component" value="Unassembled WGS sequence"/>
</dbReference>
<protein>
    <submittedName>
        <fullName evidence="8">Peptide/nickel transport system permease protein</fullName>
    </submittedName>
</protein>
<evidence type="ECO:0000256" key="3">
    <source>
        <dbReference type="ARBA" id="ARBA00022692"/>
    </source>
</evidence>
<feature type="transmembrane region" description="Helical" evidence="7">
    <location>
        <begin position="86"/>
        <end position="105"/>
    </location>
</feature>
<evidence type="ECO:0000256" key="4">
    <source>
        <dbReference type="ARBA" id="ARBA00022989"/>
    </source>
</evidence>
<name>A0A1H3ZQN2_9BACI</name>
<proteinExistence type="predicted"/>
<evidence type="ECO:0000256" key="1">
    <source>
        <dbReference type="ARBA" id="ARBA00004141"/>
    </source>
</evidence>
<keyword evidence="4 7" id="KW-1133">Transmembrane helix</keyword>
<comment type="subcellular location">
    <subcellularLocation>
        <location evidence="1">Membrane</location>
        <topology evidence="1">Multi-pass membrane protein</topology>
    </subcellularLocation>
</comment>
<evidence type="ECO:0000256" key="5">
    <source>
        <dbReference type="ARBA" id="ARBA00023136"/>
    </source>
</evidence>
<keyword evidence="5 7" id="KW-0472">Membrane</keyword>
<dbReference type="AlphaFoldDB" id="A0A1H3ZQN2"/>
<evidence type="ECO:0000256" key="7">
    <source>
        <dbReference type="SAM" id="Phobius"/>
    </source>
</evidence>
<feature type="compositionally biased region" description="Polar residues" evidence="6">
    <location>
        <begin position="185"/>
        <end position="200"/>
    </location>
</feature>
<dbReference type="InterPro" id="IPR035906">
    <property type="entry name" value="MetI-like_sf"/>
</dbReference>
<organism evidence="8 9">
    <name type="scientific">Thalassobacillus cyri</name>
    <dbReference type="NCBI Taxonomy" id="571932"/>
    <lineage>
        <taxon>Bacteria</taxon>
        <taxon>Bacillati</taxon>
        <taxon>Bacillota</taxon>
        <taxon>Bacilli</taxon>
        <taxon>Bacillales</taxon>
        <taxon>Bacillaceae</taxon>
        <taxon>Thalassobacillus</taxon>
    </lineage>
</organism>
<keyword evidence="3 7" id="KW-0812">Transmembrane</keyword>
<dbReference type="Gene3D" id="1.10.3720.10">
    <property type="entry name" value="MetI-like"/>
    <property type="match status" value="1"/>
</dbReference>
<feature type="transmembrane region" description="Helical" evidence="7">
    <location>
        <begin position="136"/>
        <end position="157"/>
    </location>
</feature>
<sequence length="210" mass="23486">MLWQPFEGFPTSLTFRLTLEVLVISMLLIPPAAILIASETSVILKRDFVISSRVLGGDPFHLFRYHLFPHLKQSFINLFTRQTIQAILVMTHLGVFELFFGGTLIDYSLMGGRPVPVTYDWASLIGMYYYNLQTHAPWLVGIPLIFLVLFVLSLLGIARGAKNIITPALLPAGLRDKVPTEKSTEPQMNPSNFVMISGSNSHKENHGEEG</sequence>
<dbReference type="GO" id="GO:0055085">
    <property type="term" value="P:transmembrane transport"/>
    <property type="evidence" value="ECO:0007669"/>
    <property type="project" value="InterPro"/>
</dbReference>
<reference evidence="8 9" key="1">
    <citation type="submission" date="2016-10" db="EMBL/GenBank/DDBJ databases">
        <authorList>
            <person name="de Groot N.N."/>
        </authorList>
    </citation>
    <scope>NUCLEOTIDE SEQUENCE [LARGE SCALE GENOMIC DNA]</scope>
    <source>
        <strain evidence="8 9">CCM7597</strain>
    </source>
</reference>
<accession>A0A1H3ZQN2</accession>
<feature type="compositionally biased region" description="Basic and acidic residues" evidence="6">
    <location>
        <begin position="201"/>
        <end position="210"/>
    </location>
</feature>
<gene>
    <name evidence="8" type="ORF">SAMN05421743_103334</name>
</gene>
<dbReference type="PANTHER" id="PTHR43839:SF3">
    <property type="entry name" value="OLIGOPEPTIDE ABC TRANSPORTER, PERMEASE PROTEIN"/>
    <property type="match status" value="1"/>
</dbReference>
<feature type="region of interest" description="Disordered" evidence="6">
    <location>
        <begin position="180"/>
        <end position="210"/>
    </location>
</feature>
<evidence type="ECO:0000256" key="6">
    <source>
        <dbReference type="SAM" id="MobiDB-lite"/>
    </source>
</evidence>
<keyword evidence="2" id="KW-0813">Transport</keyword>
<dbReference type="EMBL" id="FNQR01000003">
    <property type="protein sequence ID" value="SEA26017.1"/>
    <property type="molecule type" value="Genomic_DNA"/>
</dbReference>
<evidence type="ECO:0000313" key="8">
    <source>
        <dbReference type="EMBL" id="SEA26017.1"/>
    </source>
</evidence>
<keyword evidence="9" id="KW-1185">Reference proteome</keyword>
<dbReference type="STRING" id="571932.SAMN05421743_103334"/>
<dbReference type="GO" id="GO:0016020">
    <property type="term" value="C:membrane"/>
    <property type="evidence" value="ECO:0007669"/>
    <property type="project" value="UniProtKB-SubCell"/>
</dbReference>